<dbReference type="PROSITE" id="PS51257">
    <property type="entry name" value="PROKAR_LIPOPROTEIN"/>
    <property type="match status" value="1"/>
</dbReference>
<comment type="caution">
    <text evidence="1">The sequence shown here is derived from an EMBL/GenBank/DDBJ whole genome shotgun (WGS) entry which is preliminary data.</text>
</comment>
<dbReference type="Proteomes" id="UP001138757">
    <property type="component" value="Unassembled WGS sequence"/>
</dbReference>
<dbReference type="AlphaFoldDB" id="A0A9X1ISL6"/>
<reference evidence="1" key="1">
    <citation type="submission" date="2021-05" db="EMBL/GenBank/DDBJ databases">
        <title>Genome of Sphingobium sp. strain.</title>
        <authorList>
            <person name="Fan R."/>
        </authorList>
    </citation>
    <scope>NUCLEOTIDE SEQUENCE</scope>
    <source>
        <strain evidence="1">H33</strain>
    </source>
</reference>
<dbReference type="EMBL" id="JAHGAW010000010">
    <property type="protein sequence ID" value="MBT2188340.1"/>
    <property type="molecule type" value="Genomic_DNA"/>
</dbReference>
<accession>A0A9X1ISL6</accession>
<protein>
    <recommendedName>
        <fullName evidence="3">Lipoprotein</fullName>
    </recommendedName>
</protein>
<evidence type="ECO:0000313" key="1">
    <source>
        <dbReference type="EMBL" id="MBT2188340.1"/>
    </source>
</evidence>
<organism evidence="1 2">
    <name type="scientific">Sphingobium nicotianae</name>
    <dbReference type="NCBI Taxonomy" id="2782607"/>
    <lineage>
        <taxon>Bacteria</taxon>
        <taxon>Pseudomonadati</taxon>
        <taxon>Pseudomonadota</taxon>
        <taxon>Alphaproteobacteria</taxon>
        <taxon>Sphingomonadales</taxon>
        <taxon>Sphingomonadaceae</taxon>
        <taxon>Sphingobium</taxon>
    </lineage>
</organism>
<keyword evidence="2" id="KW-1185">Reference proteome</keyword>
<evidence type="ECO:0008006" key="3">
    <source>
        <dbReference type="Google" id="ProtNLM"/>
    </source>
</evidence>
<sequence>MRRILIALTLAALGACNSTDKGGGAANNAAVETDAAGNARNYVAEVTALPQDRRNAVFFRAIRDAGLSCQEVRQAEQIEAVKNTVTWRATCEDGISHLVQMKPDGNAIVISPVSK</sequence>
<evidence type="ECO:0000313" key="2">
    <source>
        <dbReference type="Proteomes" id="UP001138757"/>
    </source>
</evidence>
<name>A0A9X1ISL6_9SPHN</name>
<gene>
    <name evidence="1" type="ORF">KK488_15395</name>
</gene>
<proteinExistence type="predicted"/>
<dbReference type="RefSeq" id="WP_214624596.1">
    <property type="nucleotide sequence ID" value="NZ_JAHGAW010000010.1"/>
</dbReference>